<accession>A0A8H6KA62</accession>
<dbReference type="PANTHER" id="PTHR35339">
    <property type="entry name" value="LINALOOL DEHYDRATASE_ISOMERASE DOMAIN-CONTAINING PROTEIN"/>
    <property type="match status" value="1"/>
</dbReference>
<dbReference type="OrthoDB" id="5150166at2759"/>
<feature type="domain" description="DUF2264" evidence="1">
    <location>
        <begin position="1"/>
        <end position="251"/>
    </location>
</feature>
<evidence type="ECO:0000313" key="2">
    <source>
        <dbReference type="EMBL" id="KAF6827575.1"/>
    </source>
</evidence>
<gene>
    <name evidence="2" type="ORF">CMUS01_08943</name>
</gene>
<dbReference type="Pfam" id="PF20938">
    <property type="entry name" value="DUF2264_C"/>
    <property type="match status" value="1"/>
</dbReference>
<sequence>KFAYSSAFGFSVPTGPLIQQLAPDSTLALSRDGGETWALRWKSEEVRFSKARLVTAASGGVVEEVPVATAKWYPWGDQSVSVETTVVPPTNRWPDWHVRIHRIKPRVRVETLRMVEGGFAILGRKRDGAPLLEFKNVNEETEVVLGETEGVFRIMMSSLVCSSAGASGIVAGSTIGWPCAQRGGVLKPDANTNLACQRTLIPIITRNMPSGLPENSELVVVYPIFAMSTTANGGRAVPLRGLKERWLDVPNVRIGNWNSGVSEDIIAVDPGYEVY</sequence>
<dbReference type="InterPro" id="IPR016624">
    <property type="entry name" value="UCP014753"/>
</dbReference>
<dbReference type="Proteomes" id="UP000639643">
    <property type="component" value="Unassembled WGS sequence"/>
</dbReference>
<keyword evidence="3" id="KW-1185">Reference proteome</keyword>
<comment type="caution">
    <text evidence="2">The sequence shown here is derived from an EMBL/GenBank/DDBJ whole genome shotgun (WGS) entry which is preliminary data.</text>
</comment>
<evidence type="ECO:0000259" key="1">
    <source>
        <dbReference type="Pfam" id="PF20938"/>
    </source>
</evidence>
<organism evidence="2 3">
    <name type="scientific">Colletotrichum musicola</name>
    <dbReference type="NCBI Taxonomy" id="2175873"/>
    <lineage>
        <taxon>Eukaryota</taxon>
        <taxon>Fungi</taxon>
        <taxon>Dikarya</taxon>
        <taxon>Ascomycota</taxon>
        <taxon>Pezizomycotina</taxon>
        <taxon>Sordariomycetes</taxon>
        <taxon>Hypocreomycetidae</taxon>
        <taxon>Glomerellales</taxon>
        <taxon>Glomerellaceae</taxon>
        <taxon>Colletotrichum</taxon>
        <taxon>Colletotrichum orchidearum species complex</taxon>
    </lineage>
</organism>
<evidence type="ECO:0000313" key="3">
    <source>
        <dbReference type="Proteomes" id="UP000639643"/>
    </source>
</evidence>
<protein>
    <recommendedName>
        <fullName evidence="1">DUF2264 domain-containing protein</fullName>
    </recommendedName>
</protein>
<name>A0A8H6KA62_9PEZI</name>
<dbReference type="AlphaFoldDB" id="A0A8H6KA62"/>
<reference evidence="2" key="1">
    <citation type="journal article" date="2020" name="Phytopathology">
        <title>Genome Sequence Resources of Colletotrichum truncatum, C. plurivorum, C. musicola, and C. sojae: Four Species Pathogenic to Soybean (Glycine max).</title>
        <authorList>
            <person name="Rogerio F."/>
            <person name="Boufleur T.R."/>
            <person name="Ciampi-Guillardi M."/>
            <person name="Sukno S.A."/>
            <person name="Thon M.R."/>
            <person name="Massola Junior N.S."/>
            <person name="Baroncelli R."/>
        </authorList>
    </citation>
    <scope>NUCLEOTIDE SEQUENCE</scope>
    <source>
        <strain evidence="2">LFN0074</strain>
    </source>
</reference>
<dbReference type="PANTHER" id="PTHR35339:SF2">
    <property type="entry name" value="DUF2264 DOMAIN-CONTAINING PROTEIN-RELATED"/>
    <property type="match status" value="1"/>
</dbReference>
<feature type="non-terminal residue" evidence="2">
    <location>
        <position position="1"/>
    </location>
</feature>
<proteinExistence type="predicted"/>
<dbReference type="EMBL" id="WIGM01000364">
    <property type="protein sequence ID" value="KAF6827575.1"/>
    <property type="molecule type" value="Genomic_DNA"/>
</dbReference>
<dbReference type="InterPro" id="IPR049237">
    <property type="entry name" value="DUF2264_C"/>
</dbReference>
<dbReference type="PIRSF" id="PIRSF014753">
    <property type="entry name" value="UCP014753"/>
    <property type="match status" value="1"/>
</dbReference>